<keyword evidence="2" id="KW-1185">Reference proteome</keyword>
<accession>A0A6A5VUZ2</accession>
<dbReference type="Proteomes" id="UP000799779">
    <property type="component" value="Unassembled WGS sequence"/>
</dbReference>
<organism evidence="1 2">
    <name type="scientific">Amniculicola lignicola CBS 123094</name>
    <dbReference type="NCBI Taxonomy" id="1392246"/>
    <lineage>
        <taxon>Eukaryota</taxon>
        <taxon>Fungi</taxon>
        <taxon>Dikarya</taxon>
        <taxon>Ascomycota</taxon>
        <taxon>Pezizomycotina</taxon>
        <taxon>Dothideomycetes</taxon>
        <taxon>Pleosporomycetidae</taxon>
        <taxon>Pleosporales</taxon>
        <taxon>Amniculicolaceae</taxon>
        <taxon>Amniculicola</taxon>
    </lineage>
</organism>
<gene>
    <name evidence="1" type="ORF">P154DRAFT_583465</name>
</gene>
<evidence type="ECO:0000313" key="2">
    <source>
        <dbReference type="Proteomes" id="UP000799779"/>
    </source>
</evidence>
<proteinExistence type="predicted"/>
<dbReference type="EMBL" id="ML977795">
    <property type="protein sequence ID" value="KAF1992794.1"/>
    <property type="molecule type" value="Genomic_DNA"/>
</dbReference>
<dbReference type="OrthoDB" id="414463at2759"/>
<reference evidence="1" key="1">
    <citation type="journal article" date="2020" name="Stud. Mycol.">
        <title>101 Dothideomycetes genomes: a test case for predicting lifestyles and emergence of pathogens.</title>
        <authorList>
            <person name="Haridas S."/>
            <person name="Albert R."/>
            <person name="Binder M."/>
            <person name="Bloem J."/>
            <person name="Labutti K."/>
            <person name="Salamov A."/>
            <person name="Andreopoulos B."/>
            <person name="Baker S."/>
            <person name="Barry K."/>
            <person name="Bills G."/>
            <person name="Bluhm B."/>
            <person name="Cannon C."/>
            <person name="Castanera R."/>
            <person name="Culley D."/>
            <person name="Daum C."/>
            <person name="Ezra D."/>
            <person name="Gonzalez J."/>
            <person name="Henrissat B."/>
            <person name="Kuo A."/>
            <person name="Liang C."/>
            <person name="Lipzen A."/>
            <person name="Lutzoni F."/>
            <person name="Magnuson J."/>
            <person name="Mondo S."/>
            <person name="Nolan M."/>
            <person name="Ohm R."/>
            <person name="Pangilinan J."/>
            <person name="Park H.-J."/>
            <person name="Ramirez L."/>
            <person name="Alfaro M."/>
            <person name="Sun H."/>
            <person name="Tritt A."/>
            <person name="Yoshinaga Y."/>
            <person name="Zwiers L.-H."/>
            <person name="Turgeon B."/>
            <person name="Goodwin S."/>
            <person name="Spatafora J."/>
            <person name="Crous P."/>
            <person name="Grigoriev I."/>
        </authorList>
    </citation>
    <scope>NUCLEOTIDE SEQUENCE</scope>
    <source>
        <strain evidence="1">CBS 123094</strain>
    </source>
</reference>
<protein>
    <submittedName>
        <fullName evidence="1">Uncharacterized protein</fullName>
    </submittedName>
</protein>
<name>A0A6A5VUZ2_9PLEO</name>
<dbReference type="AlphaFoldDB" id="A0A6A5VUZ2"/>
<evidence type="ECO:0000313" key="1">
    <source>
        <dbReference type="EMBL" id="KAF1992794.1"/>
    </source>
</evidence>
<sequence>MFETEVEFATYVHEMYVAEFEYRIGSWDGKEGCRALVWKTKSKVYEPKRETPRKVRKRKKRAAVSVKKHGQSTNVPILARNNRFQIFAVTTPDFMASHLIIPKAKATESLRQKDWDLPREKRQIPPRKYIAVRVLLTKEPKWLPSVPFEGKYLATVCKIEVDFRAGQLIMRLALNDWLMKEENHGFYEGLEELGNEFFKKDGGVASCRLQVLLRPSELSTYEGLDPDSLACFRIMEQITMAVGLPPGEFFRYAESIYRAWARIKAAMAEQT</sequence>